<keyword evidence="2" id="KW-1185">Reference proteome</keyword>
<gene>
    <name evidence="1" type="ORF">PsorP6_013152</name>
</gene>
<organism evidence="1 2">
    <name type="scientific">Peronosclerospora sorghi</name>
    <dbReference type="NCBI Taxonomy" id="230839"/>
    <lineage>
        <taxon>Eukaryota</taxon>
        <taxon>Sar</taxon>
        <taxon>Stramenopiles</taxon>
        <taxon>Oomycota</taxon>
        <taxon>Peronosporomycetes</taxon>
        <taxon>Peronosporales</taxon>
        <taxon>Peronosporaceae</taxon>
        <taxon>Peronosclerospora</taxon>
    </lineage>
</organism>
<accession>A0ACC0WJI9</accession>
<name>A0ACC0WJI9_9STRA</name>
<evidence type="ECO:0000313" key="1">
    <source>
        <dbReference type="EMBL" id="KAI9918184.1"/>
    </source>
</evidence>
<proteinExistence type="predicted"/>
<dbReference type="EMBL" id="CM047592">
    <property type="protein sequence ID" value="KAI9918184.1"/>
    <property type="molecule type" value="Genomic_DNA"/>
</dbReference>
<reference evidence="1 2" key="1">
    <citation type="journal article" date="2022" name="bioRxiv">
        <title>The genome of the oomycete Peronosclerospora sorghi, a cosmopolitan pathogen of maize and sorghum, is inflated with dispersed pseudogenes.</title>
        <authorList>
            <person name="Fletcher K."/>
            <person name="Martin F."/>
            <person name="Isakeit T."/>
            <person name="Cavanaugh K."/>
            <person name="Magill C."/>
            <person name="Michelmore R."/>
        </authorList>
    </citation>
    <scope>NUCLEOTIDE SEQUENCE [LARGE SCALE GENOMIC DNA]</scope>
    <source>
        <strain evidence="1">P6</strain>
    </source>
</reference>
<sequence>MARVPTQSREKGMKEAASKTADDVLTEADKVRRRSDVGERGRRTLDQIQEDARNLGEYARGKMEHMNDVMRDAAASARDSTGLPRSAPVSTDSMSDTVMESLKSASEKLSDEISELGERVDSIKARVAQSMQAAGGKAKETWIQSSEAAKNVGEREYCLPLPTDRICARHVAVVGLPLLALFLLVLMRRRYPKKWKASVDKMKQPRASLAREVPSSDKLKAKLEGAVDSLEEKLDYGKQRATTAVDEAQSKYGQLKKKEQ</sequence>
<protein>
    <submittedName>
        <fullName evidence="1">Uncharacterized protein</fullName>
    </submittedName>
</protein>
<dbReference type="Proteomes" id="UP001163321">
    <property type="component" value="Chromosome 13"/>
</dbReference>
<evidence type="ECO:0000313" key="2">
    <source>
        <dbReference type="Proteomes" id="UP001163321"/>
    </source>
</evidence>
<comment type="caution">
    <text evidence="1">The sequence shown here is derived from an EMBL/GenBank/DDBJ whole genome shotgun (WGS) entry which is preliminary data.</text>
</comment>